<proteinExistence type="predicted"/>
<dbReference type="EMBL" id="CP111017">
    <property type="protein sequence ID" value="WAR08746.1"/>
    <property type="molecule type" value="Genomic_DNA"/>
</dbReference>
<organism evidence="1 2">
    <name type="scientific">Mya arenaria</name>
    <name type="common">Soft-shell clam</name>
    <dbReference type="NCBI Taxonomy" id="6604"/>
    <lineage>
        <taxon>Eukaryota</taxon>
        <taxon>Metazoa</taxon>
        <taxon>Spiralia</taxon>
        <taxon>Lophotrochozoa</taxon>
        <taxon>Mollusca</taxon>
        <taxon>Bivalvia</taxon>
        <taxon>Autobranchia</taxon>
        <taxon>Heteroconchia</taxon>
        <taxon>Euheterodonta</taxon>
        <taxon>Imparidentia</taxon>
        <taxon>Neoheterodontei</taxon>
        <taxon>Myida</taxon>
        <taxon>Myoidea</taxon>
        <taxon>Myidae</taxon>
        <taxon>Mya</taxon>
    </lineage>
</organism>
<dbReference type="InterPro" id="IPR036397">
    <property type="entry name" value="RNaseH_sf"/>
</dbReference>
<sequence>MNALRKKRPALYENPGSIVWHQDNAVAHTANVTQLEIDILDFKQLQPTLYSPDLDQLEFEH</sequence>
<accession>A0ABY7EIX9</accession>
<evidence type="ECO:0000313" key="2">
    <source>
        <dbReference type="Proteomes" id="UP001164746"/>
    </source>
</evidence>
<protein>
    <recommendedName>
        <fullName evidence="3">Histone-lysine N-methyltransferase SETMAR</fullName>
    </recommendedName>
</protein>
<reference evidence="1" key="1">
    <citation type="submission" date="2022-11" db="EMBL/GenBank/DDBJ databases">
        <title>Centuries of genome instability and evolution in soft-shell clam transmissible cancer (bioRxiv).</title>
        <authorList>
            <person name="Hart S.F.M."/>
            <person name="Yonemitsu M.A."/>
            <person name="Giersch R.M."/>
            <person name="Beal B.F."/>
            <person name="Arriagada G."/>
            <person name="Davis B.W."/>
            <person name="Ostrander E.A."/>
            <person name="Goff S.P."/>
            <person name="Metzger M.J."/>
        </authorList>
    </citation>
    <scope>NUCLEOTIDE SEQUENCE</scope>
    <source>
        <strain evidence="1">MELC-2E11</strain>
        <tissue evidence="1">Siphon/mantle</tissue>
    </source>
</reference>
<evidence type="ECO:0008006" key="3">
    <source>
        <dbReference type="Google" id="ProtNLM"/>
    </source>
</evidence>
<name>A0ABY7EIX9_MYAAR</name>
<keyword evidence="2" id="KW-1185">Reference proteome</keyword>
<evidence type="ECO:0000313" key="1">
    <source>
        <dbReference type="EMBL" id="WAR08746.1"/>
    </source>
</evidence>
<dbReference type="Gene3D" id="3.30.420.10">
    <property type="entry name" value="Ribonuclease H-like superfamily/Ribonuclease H"/>
    <property type="match status" value="1"/>
</dbReference>
<gene>
    <name evidence="1" type="ORF">MAR_018704</name>
</gene>
<dbReference type="Proteomes" id="UP001164746">
    <property type="component" value="Chromosome 6"/>
</dbReference>